<evidence type="ECO:0000259" key="3">
    <source>
        <dbReference type="Pfam" id="PF08719"/>
    </source>
</evidence>
<organism evidence="4 5">
    <name type="scientific">Pseudoalteromonas rubra</name>
    <dbReference type="NCBI Taxonomy" id="43658"/>
    <lineage>
        <taxon>Bacteria</taxon>
        <taxon>Pseudomonadati</taxon>
        <taxon>Pseudomonadota</taxon>
        <taxon>Gammaproteobacteria</taxon>
        <taxon>Alteromonadales</taxon>
        <taxon>Pseudoalteromonadaceae</taxon>
        <taxon>Pseudoalteromonas</taxon>
    </lineage>
</organism>
<dbReference type="SUPFAM" id="SSF143990">
    <property type="entry name" value="YbiA-like"/>
    <property type="match status" value="1"/>
</dbReference>
<dbReference type="Proteomes" id="UP000292345">
    <property type="component" value="Unassembled WGS sequence"/>
</dbReference>
<feature type="domain" description="NADAR" evidence="3">
    <location>
        <begin position="17"/>
        <end position="162"/>
    </location>
</feature>
<evidence type="ECO:0000256" key="2">
    <source>
        <dbReference type="ARBA" id="ARBA00000751"/>
    </source>
</evidence>
<proteinExistence type="predicted"/>
<dbReference type="CDD" id="cd15457">
    <property type="entry name" value="NADAR"/>
    <property type="match status" value="1"/>
</dbReference>
<comment type="caution">
    <text evidence="4">The sequence shown here is derived from an EMBL/GenBank/DDBJ whole genome shotgun (WGS) entry which is preliminary data.</text>
</comment>
<evidence type="ECO:0000313" key="5">
    <source>
        <dbReference type="Proteomes" id="UP000292345"/>
    </source>
</evidence>
<dbReference type="InterPro" id="IPR012816">
    <property type="entry name" value="NADAR"/>
</dbReference>
<protein>
    <submittedName>
        <fullName evidence="4">DUF1768 domain-containing protein</fullName>
    </submittedName>
</protein>
<comment type="catalytic activity">
    <reaction evidence="2">
        <text>2,5-diamino-6-hydroxy-4-(5-phosphoribosylamino)-pyrimidine + H2O = 2,5,6-triamino-4-hydroxypyrimidine + D-ribose 5-phosphate</text>
        <dbReference type="Rhea" id="RHEA:23436"/>
        <dbReference type="ChEBI" id="CHEBI:15377"/>
        <dbReference type="ChEBI" id="CHEBI:58614"/>
        <dbReference type="ChEBI" id="CHEBI:78346"/>
        <dbReference type="ChEBI" id="CHEBI:137796"/>
    </reaction>
</comment>
<comment type="catalytic activity">
    <reaction evidence="1">
        <text>5-amino-6-(5-phospho-D-ribosylamino)uracil + H2O = 5,6-diaminouracil + D-ribose 5-phosphate</text>
        <dbReference type="Rhea" id="RHEA:55020"/>
        <dbReference type="ChEBI" id="CHEBI:15377"/>
        <dbReference type="ChEBI" id="CHEBI:46252"/>
        <dbReference type="ChEBI" id="CHEBI:58453"/>
        <dbReference type="ChEBI" id="CHEBI:78346"/>
    </reaction>
</comment>
<dbReference type="InterPro" id="IPR037238">
    <property type="entry name" value="YbiA-like_sf"/>
</dbReference>
<dbReference type="RefSeq" id="WP_130244429.1">
    <property type="nucleotide sequence ID" value="NZ_PPUZ01000014.1"/>
</dbReference>
<dbReference type="EMBL" id="PPUZ01000014">
    <property type="protein sequence ID" value="RZM83863.1"/>
    <property type="molecule type" value="Genomic_DNA"/>
</dbReference>
<evidence type="ECO:0000313" key="4">
    <source>
        <dbReference type="EMBL" id="RZM83863.1"/>
    </source>
</evidence>
<accession>A0A4Q7EJA5</accession>
<sequence>MQDKQLRQYDIRNAAAFRRTREKWGRLSNMAAGFPLCVNDIAIQSSEVLYQACRFPHNPDIQQLVLSNTNPMDAKKVARSYDGMTRSDWELSRVLFMKWCLRVKLAQNWDNFSTELLATGDMPIVEISSKDAFWGAKPDGGSLCTGANVLGRLLMQLREQIKSNSAERLWVVPPLNVDHFLLLNQPIQIVCKSQSVKAKEPEQRQMF</sequence>
<dbReference type="Gene3D" id="1.10.357.40">
    <property type="entry name" value="YbiA-like"/>
    <property type="match status" value="1"/>
</dbReference>
<dbReference type="AlphaFoldDB" id="A0A4Q7EJA5"/>
<dbReference type="Pfam" id="PF08719">
    <property type="entry name" value="NADAR"/>
    <property type="match status" value="1"/>
</dbReference>
<reference evidence="4 5" key="1">
    <citation type="submission" date="2018-01" db="EMBL/GenBank/DDBJ databases">
        <title>Co-occurrence of chitin degradation, pigmentation and bioactivity in marine Pseudoalteromonas.</title>
        <authorList>
            <person name="Paulsen S."/>
            <person name="Gram L."/>
            <person name="Machado H."/>
        </authorList>
    </citation>
    <scope>NUCLEOTIDE SEQUENCE [LARGE SCALE GENOMIC DNA]</scope>
    <source>
        <strain evidence="4 5">S1946</strain>
    </source>
</reference>
<name>A0A4Q7EJA5_9GAMM</name>
<evidence type="ECO:0000256" key="1">
    <source>
        <dbReference type="ARBA" id="ARBA00000022"/>
    </source>
</evidence>
<gene>
    <name evidence="4" type="ORF">C3B51_05520</name>
</gene>